<gene>
    <name evidence="7" type="ORF">IAA55_06330</name>
</gene>
<dbReference type="GO" id="GO:0042597">
    <property type="term" value="C:periplasmic space"/>
    <property type="evidence" value="ECO:0007669"/>
    <property type="project" value="UniProtKB-SubCell"/>
</dbReference>
<dbReference type="PANTHER" id="PTHR30222">
    <property type="entry name" value="SPERMIDINE/PUTRESCINE-BINDING PERIPLASMIC PROTEIN"/>
    <property type="match status" value="1"/>
</dbReference>
<comment type="subcellular location">
    <subcellularLocation>
        <location evidence="1">Periplasm</location>
    </subcellularLocation>
</comment>
<reference evidence="7" key="1">
    <citation type="submission" date="2020-10" db="EMBL/GenBank/DDBJ databases">
        <authorList>
            <person name="Gilroy R."/>
        </authorList>
    </citation>
    <scope>NUCLEOTIDE SEQUENCE</scope>
    <source>
        <strain evidence="7">ChiSjej5B23-6657</strain>
    </source>
</reference>
<feature type="chain" id="PRO_5039396111" evidence="6">
    <location>
        <begin position="20"/>
        <end position="356"/>
    </location>
</feature>
<dbReference type="Proteomes" id="UP000823912">
    <property type="component" value="Unassembled WGS sequence"/>
</dbReference>
<dbReference type="GO" id="GO:0015846">
    <property type="term" value="P:polyamine transport"/>
    <property type="evidence" value="ECO:0007669"/>
    <property type="project" value="InterPro"/>
</dbReference>
<dbReference type="EMBL" id="DVHM01000101">
    <property type="protein sequence ID" value="HIR70878.1"/>
    <property type="molecule type" value="Genomic_DNA"/>
</dbReference>
<evidence type="ECO:0000256" key="1">
    <source>
        <dbReference type="ARBA" id="ARBA00004418"/>
    </source>
</evidence>
<name>A0A9D1JB24_9FIRM</name>
<evidence type="ECO:0000256" key="4">
    <source>
        <dbReference type="ARBA" id="ARBA00022764"/>
    </source>
</evidence>
<evidence type="ECO:0000313" key="7">
    <source>
        <dbReference type="EMBL" id="HIR70878.1"/>
    </source>
</evidence>
<keyword evidence="4" id="KW-0574">Periplasm</keyword>
<dbReference type="PROSITE" id="PS51257">
    <property type="entry name" value="PROKAR_LIPOPROTEIN"/>
    <property type="match status" value="1"/>
</dbReference>
<dbReference type="PRINTS" id="PR00909">
    <property type="entry name" value="SPERMDNBNDNG"/>
</dbReference>
<keyword evidence="2" id="KW-0813">Transport</keyword>
<evidence type="ECO:0000256" key="6">
    <source>
        <dbReference type="SAM" id="SignalP"/>
    </source>
</evidence>
<evidence type="ECO:0000313" key="8">
    <source>
        <dbReference type="Proteomes" id="UP000823912"/>
    </source>
</evidence>
<dbReference type="Gene3D" id="3.40.190.10">
    <property type="entry name" value="Periplasmic binding protein-like II"/>
    <property type="match status" value="2"/>
</dbReference>
<feature type="binding site" evidence="5">
    <location>
        <position position="95"/>
    </location>
    <ligand>
        <name>spermidine</name>
        <dbReference type="ChEBI" id="CHEBI:57834"/>
    </ligand>
</feature>
<feature type="binding site" evidence="5">
    <location>
        <position position="46"/>
    </location>
    <ligand>
        <name>spermidine</name>
        <dbReference type="ChEBI" id="CHEBI:57834"/>
    </ligand>
</feature>
<reference evidence="7" key="2">
    <citation type="journal article" date="2021" name="PeerJ">
        <title>Extensive microbial diversity within the chicken gut microbiome revealed by metagenomics and culture.</title>
        <authorList>
            <person name="Gilroy R."/>
            <person name="Ravi A."/>
            <person name="Getino M."/>
            <person name="Pursley I."/>
            <person name="Horton D.L."/>
            <person name="Alikhan N.F."/>
            <person name="Baker D."/>
            <person name="Gharbi K."/>
            <person name="Hall N."/>
            <person name="Watson M."/>
            <person name="Adriaenssens E.M."/>
            <person name="Foster-Nyarko E."/>
            <person name="Jarju S."/>
            <person name="Secka A."/>
            <person name="Antonio M."/>
            <person name="Oren A."/>
            <person name="Chaudhuri R.R."/>
            <person name="La Ragione R."/>
            <person name="Hildebrand F."/>
            <person name="Pallen M.J."/>
        </authorList>
    </citation>
    <scope>NUCLEOTIDE SEQUENCE</scope>
    <source>
        <strain evidence="7">ChiSjej5B23-6657</strain>
    </source>
</reference>
<dbReference type="PANTHER" id="PTHR30222:SF17">
    <property type="entry name" value="SPERMIDINE_PUTRESCINE-BINDING PERIPLASMIC PROTEIN"/>
    <property type="match status" value="1"/>
</dbReference>
<evidence type="ECO:0000256" key="5">
    <source>
        <dbReference type="PIRSR" id="PIRSR019574-1"/>
    </source>
</evidence>
<dbReference type="SUPFAM" id="SSF53850">
    <property type="entry name" value="Periplasmic binding protein-like II"/>
    <property type="match status" value="1"/>
</dbReference>
<organism evidence="7 8">
    <name type="scientific">Candidatus Pullilachnospira gallistercoris</name>
    <dbReference type="NCBI Taxonomy" id="2840911"/>
    <lineage>
        <taxon>Bacteria</taxon>
        <taxon>Bacillati</taxon>
        <taxon>Bacillota</taxon>
        <taxon>Clostridia</taxon>
        <taxon>Lachnospirales</taxon>
        <taxon>Lachnospiraceae</taxon>
        <taxon>Lachnospiraceae incertae sedis</taxon>
        <taxon>Candidatus Pullilachnospira</taxon>
    </lineage>
</organism>
<dbReference type="GO" id="GO:0019808">
    <property type="term" value="F:polyamine binding"/>
    <property type="evidence" value="ECO:0007669"/>
    <property type="project" value="InterPro"/>
</dbReference>
<dbReference type="AlphaFoldDB" id="A0A9D1JB24"/>
<evidence type="ECO:0000256" key="2">
    <source>
        <dbReference type="ARBA" id="ARBA00022448"/>
    </source>
</evidence>
<dbReference type="PIRSF" id="PIRSF019574">
    <property type="entry name" value="Periplasmic_polyamine_BP"/>
    <property type="match status" value="1"/>
</dbReference>
<feature type="signal peptide" evidence="6">
    <location>
        <begin position="1"/>
        <end position="19"/>
    </location>
</feature>
<accession>A0A9D1JB24</accession>
<dbReference type="Pfam" id="PF13416">
    <property type="entry name" value="SBP_bac_8"/>
    <property type="match status" value="1"/>
</dbReference>
<dbReference type="InterPro" id="IPR006059">
    <property type="entry name" value="SBP"/>
</dbReference>
<dbReference type="InterPro" id="IPR001188">
    <property type="entry name" value="Sperm_putr-bd"/>
</dbReference>
<proteinExistence type="predicted"/>
<evidence type="ECO:0000256" key="3">
    <source>
        <dbReference type="ARBA" id="ARBA00022729"/>
    </source>
</evidence>
<sequence>MKKKMRRKTVALMMTAALAVTGCLTGCGSSSDSADNGELNIFIWTEYVPDSVIEKFEDETGIKVNVSTFSSNEDMLAKVQAEASDAYDIVQPSDYMVQRMIEQDMLAELDKDALPNLSNIGEQYLNPSYDPGNVYSVPYQGGVAAIAVNTDMVDIDIDSYADLFDPSLKDSLVVLDDYRAVIGMTARSMGYSMNETDPAHLQEISDKLMTLKPNIKLYDSDSPKSALISGDCAVGMVWNAEIALAMEENDSIEIVYPKEGPYVFMDNWAVMKDSPNYDNAMTFINFMMDPDVVQMVLEEFPYLNPNTTAVEAMGEEYSSNLAKNPPAEVIASGEYVQNLDVDTLAIYDEMWTQLKQ</sequence>
<protein>
    <submittedName>
        <fullName evidence="7">Spermidine/putrescine ABC transporter substrate-binding protein</fullName>
    </submittedName>
</protein>
<keyword evidence="3 6" id="KW-0732">Signal</keyword>
<dbReference type="CDD" id="cd13590">
    <property type="entry name" value="PBP2_PotD_PotF_like"/>
    <property type="match status" value="1"/>
</dbReference>
<comment type="caution">
    <text evidence="7">The sequence shown here is derived from an EMBL/GenBank/DDBJ whole genome shotgun (WGS) entry which is preliminary data.</text>
</comment>